<dbReference type="EMBL" id="JACAZI010000016">
    <property type="protein sequence ID" value="KAF7342967.1"/>
    <property type="molecule type" value="Genomic_DNA"/>
</dbReference>
<reference evidence="2" key="1">
    <citation type="submission" date="2020-05" db="EMBL/GenBank/DDBJ databases">
        <title>Mycena genomes resolve the evolution of fungal bioluminescence.</title>
        <authorList>
            <person name="Tsai I.J."/>
        </authorList>
    </citation>
    <scope>NUCLEOTIDE SEQUENCE</scope>
    <source>
        <strain evidence="2">CCC161011</strain>
    </source>
</reference>
<evidence type="ECO:0000313" key="3">
    <source>
        <dbReference type="Proteomes" id="UP000620124"/>
    </source>
</evidence>
<gene>
    <name evidence="2" type="ORF">MVEN_01726800</name>
</gene>
<accession>A0A8H6XM59</accession>
<feature type="compositionally biased region" description="Basic and acidic residues" evidence="1">
    <location>
        <begin position="1"/>
        <end position="10"/>
    </location>
</feature>
<keyword evidence="3" id="KW-1185">Reference proteome</keyword>
<protein>
    <submittedName>
        <fullName evidence="2">Uncharacterized protein</fullName>
    </submittedName>
</protein>
<name>A0A8H6XM59_9AGAR</name>
<feature type="region of interest" description="Disordered" evidence="1">
    <location>
        <begin position="192"/>
        <end position="220"/>
    </location>
</feature>
<proteinExistence type="predicted"/>
<evidence type="ECO:0000256" key="1">
    <source>
        <dbReference type="SAM" id="MobiDB-lite"/>
    </source>
</evidence>
<evidence type="ECO:0000313" key="2">
    <source>
        <dbReference type="EMBL" id="KAF7342967.1"/>
    </source>
</evidence>
<dbReference type="AlphaFoldDB" id="A0A8H6XM59"/>
<dbReference type="Proteomes" id="UP000620124">
    <property type="component" value="Unassembled WGS sequence"/>
</dbReference>
<feature type="region of interest" description="Disordered" evidence="1">
    <location>
        <begin position="1"/>
        <end position="27"/>
    </location>
</feature>
<organism evidence="2 3">
    <name type="scientific">Mycena venus</name>
    <dbReference type="NCBI Taxonomy" id="2733690"/>
    <lineage>
        <taxon>Eukaryota</taxon>
        <taxon>Fungi</taxon>
        <taxon>Dikarya</taxon>
        <taxon>Basidiomycota</taxon>
        <taxon>Agaricomycotina</taxon>
        <taxon>Agaricomycetes</taxon>
        <taxon>Agaricomycetidae</taxon>
        <taxon>Agaricales</taxon>
        <taxon>Marasmiineae</taxon>
        <taxon>Mycenaceae</taxon>
        <taxon>Mycena</taxon>
    </lineage>
</organism>
<comment type="caution">
    <text evidence="2">The sequence shown here is derived from an EMBL/GenBank/DDBJ whole genome shotgun (WGS) entry which is preliminary data.</text>
</comment>
<sequence>MPVGQREKPLRSGGGDGSDSGKAGLRGGGVFAEVPMQLCEAGGIGGDGGVGGGLKFSKPLLSIDDALKVAFPDLAAAEFCKQHDLGDEVCQFLEEQGFDPVDALLYADEVDMMDEGFQVGQVAEVKWALKKILLETFDTLVAAKTKGTNKPDISGGTGGVGGYGGQGGGGGFGAPPRFPVEEAYRFGRISGGIGGEGGASRSPRGPNENQQSPSRKTETVTDVAQFPPLFGGTGGRGGWGDVVGGVGGYGEASQLAIEDVGFFMSIAGGEGGGGRGLGTKGGIWRNRPWLAIPCTAVSHRRRDSTPDAIHEIGGFQYQA</sequence>
<feature type="compositionally biased region" description="Gly residues" evidence="1">
    <location>
        <begin position="155"/>
        <end position="171"/>
    </location>
</feature>
<dbReference type="OrthoDB" id="3054606at2759"/>
<feature type="region of interest" description="Disordered" evidence="1">
    <location>
        <begin position="152"/>
        <end position="171"/>
    </location>
</feature>
<feature type="compositionally biased region" description="Gly residues" evidence="1">
    <location>
        <begin position="12"/>
        <end position="27"/>
    </location>
</feature>